<reference evidence="4 5" key="1">
    <citation type="submission" date="2014-06" db="EMBL/GenBank/DDBJ databases">
        <title>Evolutionary Origins and Diversification of the Mycorrhizal Mutualists.</title>
        <authorList>
            <consortium name="DOE Joint Genome Institute"/>
            <consortium name="Mycorrhizal Genomics Consortium"/>
            <person name="Kohler A."/>
            <person name="Kuo A."/>
            <person name="Nagy L.G."/>
            <person name="Floudas D."/>
            <person name="Copeland A."/>
            <person name="Barry K.W."/>
            <person name="Cichocki N."/>
            <person name="Veneault-Fourrey C."/>
            <person name="LaButti K."/>
            <person name="Lindquist E.A."/>
            <person name="Lipzen A."/>
            <person name="Lundell T."/>
            <person name="Morin E."/>
            <person name="Murat C."/>
            <person name="Riley R."/>
            <person name="Ohm R."/>
            <person name="Sun H."/>
            <person name="Tunlid A."/>
            <person name="Henrissat B."/>
            <person name="Grigoriev I.V."/>
            <person name="Hibbett D.S."/>
            <person name="Martin F."/>
        </authorList>
    </citation>
    <scope>NUCLEOTIDE SEQUENCE [LARGE SCALE GENOMIC DNA]</scope>
    <source>
        <strain evidence="4 5">SS14</strain>
    </source>
</reference>
<evidence type="ECO:0000313" key="5">
    <source>
        <dbReference type="Proteomes" id="UP000054279"/>
    </source>
</evidence>
<name>A0A0C9VMR0_SPHS4</name>
<feature type="compositionally biased region" description="Basic and acidic residues" evidence="1">
    <location>
        <begin position="311"/>
        <end position="321"/>
    </location>
</feature>
<feature type="transmembrane region" description="Helical" evidence="2">
    <location>
        <begin position="142"/>
        <end position="164"/>
    </location>
</feature>
<dbReference type="EMBL" id="KN837125">
    <property type="protein sequence ID" value="KIJ43172.1"/>
    <property type="molecule type" value="Genomic_DNA"/>
</dbReference>
<dbReference type="PANTHER" id="PTHR40465:SF1">
    <property type="entry name" value="DUF6534 DOMAIN-CONTAINING PROTEIN"/>
    <property type="match status" value="1"/>
</dbReference>
<dbReference type="Proteomes" id="UP000054279">
    <property type="component" value="Unassembled WGS sequence"/>
</dbReference>
<accession>A0A0C9VMR0</accession>
<keyword evidence="2" id="KW-0812">Transmembrane</keyword>
<feature type="region of interest" description="Disordered" evidence="1">
    <location>
        <begin position="306"/>
        <end position="336"/>
    </location>
</feature>
<evidence type="ECO:0000256" key="1">
    <source>
        <dbReference type="SAM" id="MobiDB-lite"/>
    </source>
</evidence>
<gene>
    <name evidence="4" type="ORF">M422DRAFT_48004</name>
</gene>
<feature type="domain" description="DUF6534" evidence="3">
    <location>
        <begin position="191"/>
        <end position="277"/>
    </location>
</feature>
<dbReference type="AlphaFoldDB" id="A0A0C9VMR0"/>
<protein>
    <recommendedName>
        <fullName evidence="3">DUF6534 domain-containing protein</fullName>
    </recommendedName>
</protein>
<dbReference type="InterPro" id="IPR045339">
    <property type="entry name" value="DUF6534"/>
</dbReference>
<feature type="transmembrane region" description="Helical" evidence="2">
    <location>
        <begin position="66"/>
        <end position="90"/>
    </location>
</feature>
<feature type="transmembrane region" description="Helical" evidence="2">
    <location>
        <begin position="218"/>
        <end position="246"/>
    </location>
</feature>
<feature type="transmembrane region" description="Helical" evidence="2">
    <location>
        <begin position="29"/>
        <end position="54"/>
    </location>
</feature>
<sequence length="336" mass="36774">MANSTSTSNSTFPILPEGTSLLPGIELCFGLTFIGVNLATFLMGILTLQVYTYYITFPDDEKWRKVVIGVIYVLDLAQSACTFDLVWWYLVRNWGNVAATLTIRKSYGLYLVFGTMVIGICQGLFLLRIYKLNTMLGKLRRYVVPPMAFLILVAFTFGMTAAGFSLRREKFAGGTVGKFAAATIALWLGSSVVVDISLATVLSLSLRSQRTGVRRALITRLIVYAINTCALTSIVALIDIISAYKFDRVRNLDILCTILLSKLFSNSLLASYNSRASLRSEFAQGGNISDLASSTISTSGMVVTSMPGKPADSDSTVRFENETIGPKSKISTKRDN</sequence>
<proteinExistence type="predicted"/>
<dbReference type="OrthoDB" id="2755157at2759"/>
<evidence type="ECO:0000259" key="3">
    <source>
        <dbReference type="Pfam" id="PF20152"/>
    </source>
</evidence>
<keyword evidence="5" id="KW-1185">Reference proteome</keyword>
<dbReference type="Pfam" id="PF20152">
    <property type="entry name" value="DUF6534"/>
    <property type="match status" value="1"/>
</dbReference>
<dbReference type="HOGENOM" id="CLU_046025_5_3_1"/>
<keyword evidence="2" id="KW-0472">Membrane</keyword>
<evidence type="ECO:0000256" key="2">
    <source>
        <dbReference type="SAM" id="Phobius"/>
    </source>
</evidence>
<feature type="transmembrane region" description="Helical" evidence="2">
    <location>
        <begin position="110"/>
        <end position="130"/>
    </location>
</feature>
<keyword evidence="2" id="KW-1133">Transmembrane helix</keyword>
<evidence type="ECO:0000313" key="4">
    <source>
        <dbReference type="EMBL" id="KIJ43172.1"/>
    </source>
</evidence>
<organism evidence="4 5">
    <name type="scientific">Sphaerobolus stellatus (strain SS14)</name>
    <dbReference type="NCBI Taxonomy" id="990650"/>
    <lineage>
        <taxon>Eukaryota</taxon>
        <taxon>Fungi</taxon>
        <taxon>Dikarya</taxon>
        <taxon>Basidiomycota</taxon>
        <taxon>Agaricomycotina</taxon>
        <taxon>Agaricomycetes</taxon>
        <taxon>Phallomycetidae</taxon>
        <taxon>Geastrales</taxon>
        <taxon>Sphaerobolaceae</taxon>
        <taxon>Sphaerobolus</taxon>
    </lineage>
</organism>
<feature type="transmembrane region" description="Helical" evidence="2">
    <location>
        <begin position="184"/>
        <end position="206"/>
    </location>
</feature>
<dbReference type="PANTHER" id="PTHR40465">
    <property type="entry name" value="CHROMOSOME 1, WHOLE GENOME SHOTGUN SEQUENCE"/>
    <property type="match status" value="1"/>
</dbReference>